<accession>A0A7S4NFE4</accession>
<organism evidence="2">
    <name type="scientific">Odontella aurita</name>
    <dbReference type="NCBI Taxonomy" id="265563"/>
    <lineage>
        <taxon>Eukaryota</taxon>
        <taxon>Sar</taxon>
        <taxon>Stramenopiles</taxon>
        <taxon>Ochrophyta</taxon>
        <taxon>Bacillariophyta</taxon>
        <taxon>Mediophyceae</taxon>
        <taxon>Biddulphiophycidae</taxon>
        <taxon>Eupodiscales</taxon>
        <taxon>Odontellaceae</taxon>
        <taxon>Odontella</taxon>
    </lineage>
</organism>
<reference evidence="2" key="1">
    <citation type="submission" date="2021-01" db="EMBL/GenBank/DDBJ databases">
        <authorList>
            <person name="Corre E."/>
            <person name="Pelletier E."/>
            <person name="Niang G."/>
            <person name="Scheremetjew M."/>
            <person name="Finn R."/>
            <person name="Kale V."/>
            <person name="Holt S."/>
            <person name="Cochrane G."/>
            <person name="Meng A."/>
            <person name="Brown T."/>
            <person name="Cohen L."/>
        </authorList>
    </citation>
    <scope>NUCLEOTIDE SEQUENCE</scope>
    <source>
        <strain evidence="2">Isolate 1302-5</strain>
    </source>
</reference>
<gene>
    <name evidence="2" type="ORF">OAUR00152_LOCUS40144</name>
</gene>
<name>A0A7S4NFE4_9STRA</name>
<dbReference type="EMBL" id="HBKQ01058775">
    <property type="protein sequence ID" value="CAE2285544.1"/>
    <property type="molecule type" value="Transcribed_RNA"/>
</dbReference>
<feature type="chain" id="PRO_5031185611" evidence="1">
    <location>
        <begin position="28"/>
        <end position="312"/>
    </location>
</feature>
<feature type="signal peptide" evidence="1">
    <location>
        <begin position="1"/>
        <end position="27"/>
    </location>
</feature>
<evidence type="ECO:0000313" key="2">
    <source>
        <dbReference type="EMBL" id="CAE2285544.1"/>
    </source>
</evidence>
<sequence>MISRQPCHRFCPWAVAFLQAWAWTALAARDFSPNYVGPESCPEDSSVEGYRNTTTLTNDMFLMSQDVADGEAEHKDEYVFTLCPRTVFDLGTDLNNENDQKETPIIPFFDNTTFLCGKDGSIENQCLLKGGFYQVIFDDDFWWLNNVTFSGVTFQQNEHISVLGFGHPETDIKFTNCRWKENFDGEYLVAIYWDKFIRAGFEPSNRYTRRIREFSKKTYSHVGPVQRRNLENYFSWSHHFPKGARDLQGEDAMYARFTQCEFLDNAVEKAGILNEGGSLELFGCSFQLNRALVSHFPVQFVWWQAEICSCFD</sequence>
<protein>
    <submittedName>
        <fullName evidence="2">Uncharacterized protein</fullName>
    </submittedName>
</protein>
<proteinExistence type="predicted"/>
<dbReference type="AlphaFoldDB" id="A0A7S4NFE4"/>
<keyword evidence="1" id="KW-0732">Signal</keyword>
<evidence type="ECO:0000256" key="1">
    <source>
        <dbReference type="SAM" id="SignalP"/>
    </source>
</evidence>